<dbReference type="InterPro" id="IPR029030">
    <property type="entry name" value="Caspase-like_dom_sf"/>
</dbReference>
<keyword evidence="5" id="KW-0472">Membrane</keyword>
<dbReference type="GO" id="GO:0003676">
    <property type="term" value="F:nucleic acid binding"/>
    <property type="evidence" value="ECO:0007669"/>
    <property type="project" value="InterPro"/>
</dbReference>
<dbReference type="InterPro" id="IPR015917">
    <property type="entry name" value="Pept_C14A"/>
</dbReference>
<evidence type="ECO:0000313" key="9">
    <source>
        <dbReference type="EMBL" id="KAK8376050.1"/>
    </source>
</evidence>
<feature type="domain" description="C2H2-type" evidence="6">
    <location>
        <begin position="456"/>
        <end position="485"/>
    </location>
</feature>
<keyword evidence="2" id="KW-0863">Zinc-finger</keyword>
<evidence type="ECO:0000256" key="5">
    <source>
        <dbReference type="SAM" id="Phobius"/>
    </source>
</evidence>
<dbReference type="EMBL" id="JARAKH010000049">
    <property type="protein sequence ID" value="KAK8376050.1"/>
    <property type="molecule type" value="Genomic_DNA"/>
</dbReference>
<feature type="compositionally biased region" description="Basic and acidic residues" evidence="4">
    <location>
        <begin position="499"/>
        <end position="514"/>
    </location>
</feature>
<dbReference type="SUPFAM" id="SSF52129">
    <property type="entry name" value="Caspase-like"/>
    <property type="match status" value="1"/>
</dbReference>
<sequence>MIACLTPPPHWPAAGGGRAGGETLPCTYDVMMRMVVVVVVVVLVVVVLSLCRYVILVLCSAARLPVSNTALVFQRGGGRSSNEGQARHTDAAVVVVVVVAVVHGWPGCLSGPVPGDEGQARRLEERRGRGSAGHAIYLVNQRGSHADHHHHRYTPSPLTPPPQRYPAHAVTPTSLAPPPRLHAPPPGNLLRPAHAAHSVCAVLRSLPSLVGYSCAGQVSQVGHRGHVEERHTSLSMAANNTRNLEEALKAGQVTPLDGGQYKCEVCNKKYVSKATVKSHLTTKTHLTKLPKVSSTQTASQATERKIQLNSAPQQDVGESSHNSFDAAVKAGHVTPQAEGRYRCNVCNKDYASKASVRNHLTTKIHLTRLIPATPASPSTARHLSSVPSNSASSGSVVRHETSEPPLEESIEVEKGEMFPYSSDQRVKDSAKRKSRQERLAAALKKDQVTPLPDGSYKCEVCSREYVNKSSIKQHLFTNIHREKLQNPDKKKTKRKLKTKKDGKLVSSSDKDRDVPLGVDDLPCQDTTDETDADVMARLLLNRQKNTVEHEYRMNPQLPPGRVDVFNYIFFHHNTRQSLEERKGAKMDSINIQNTFTKFGYQVYIHENLTEKETFKELENIKKSCSQEPPQAFFVFFLSHGVPSSKEFMAADGKPLNIDSIKNEFTNDRCPALAKKPKIFLTNYCRGNNEEWLETDGLVKIPQDIVTIYASMDGIVAYRQTDEGTTFVLSLCRVMERLRERTELHHFYLMLQNEMKRNRATTPFDPTEIKTVKHNGNLTLDQMVEIACTMHSQSQAHALSGTLKVLGTAQISLLLLFGPPSSSSQEKMVTEVSSPQVGMLLGVVLGSLLVLGLAVQMFVRVPEDALHVILHTHFLNPVHHKTAGIKDRSNYSIEHYIPLAGL</sequence>
<feature type="region of interest" description="Disordered" evidence="4">
    <location>
        <begin position="290"/>
        <end position="322"/>
    </location>
</feature>
<feature type="compositionally biased region" description="Low complexity" evidence="4">
    <location>
        <begin position="384"/>
        <end position="396"/>
    </location>
</feature>
<dbReference type="PROSITE" id="PS50208">
    <property type="entry name" value="CASPASE_P20"/>
    <property type="match status" value="1"/>
</dbReference>
<accession>A0AAW0SMR0</accession>
<comment type="similarity">
    <text evidence="1 3">Belongs to the peptidase C14A family.</text>
</comment>
<dbReference type="GO" id="GO:0004197">
    <property type="term" value="F:cysteine-type endopeptidase activity"/>
    <property type="evidence" value="ECO:0007669"/>
    <property type="project" value="InterPro"/>
</dbReference>
<dbReference type="Pfam" id="PF12874">
    <property type="entry name" value="zf-met"/>
    <property type="match status" value="2"/>
</dbReference>
<evidence type="ECO:0000313" key="10">
    <source>
        <dbReference type="Proteomes" id="UP001487740"/>
    </source>
</evidence>
<evidence type="ECO:0000259" key="6">
    <source>
        <dbReference type="PROSITE" id="PS50157"/>
    </source>
</evidence>
<feature type="transmembrane region" description="Helical" evidence="5">
    <location>
        <begin position="836"/>
        <end position="858"/>
    </location>
</feature>
<feature type="transmembrane region" description="Helical" evidence="5">
    <location>
        <begin position="34"/>
        <end position="55"/>
    </location>
</feature>
<evidence type="ECO:0000256" key="4">
    <source>
        <dbReference type="SAM" id="MobiDB-lite"/>
    </source>
</evidence>
<evidence type="ECO:0000259" key="8">
    <source>
        <dbReference type="PROSITE" id="PS50208"/>
    </source>
</evidence>
<feature type="compositionally biased region" description="Polar residues" evidence="4">
    <location>
        <begin position="292"/>
        <end position="322"/>
    </location>
</feature>
<dbReference type="Gene3D" id="3.40.50.1460">
    <property type="match status" value="1"/>
</dbReference>
<keyword evidence="2" id="KW-0862">Zinc</keyword>
<keyword evidence="10" id="KW-1185">Reference proteome</keyword>
<protein>
    <submittedName>
        <fullName evidence="9">Uncharacterized protein</fullName>
    </submittedName>
</protein>
<feature type="compositionally biased region" description="Basic and acidic residues" evidence="4">
    <location>
        <begin position="480"/>
        <end position="489"/>
    </location>
</feature>
<dbReference type="Proteomes" id="UP001487740">
    <property type="component" value="Unassembled WGS sequence"/>
</dbReference>
<dbReference type="InterPro" id="IPR002138">
    <property type="entry name" value="Pept_C14_p10"/>
</dbReference>
<dbReference type="SMART" id="SM00355">
    <property type="entry name" value="ZnF_C2H2"/>
    <property type="match status" value="3"/>
</dbReference>
<proteinExistence type="inferred from homology"/>
<evidence type="ECO:0000256" key="2">
    <source>
        <dbReference type="PROSITE-ProRule" id="PRU00042"/>
    </source>
</evidence>
<feature type="region of interest" description="Disordered" evidence="4">
    <location>
        <begin position="372"/>
        <end position="438"/>
    </location>
</feature>
<feature type="domain" description="Caspase family p20" evidence="8">
    <location>
        <begin position="558"/>
        <end position="688"/>
    </location>
</feature>
<feature type="region of interest" description="Disordered" evidence="4">
    <location>
        <begin position="480"/>
        <end position="525"/>
    </location>
</feature>
<dbReference type="SMART" id="SM00115">
    <property type="entry name" value="CASc"/>
    <property type="match status" value="1"/>
</dbReference>
<dbReference type="InterPro" id="IPR001309">
    <property type="entry name" value="Pept_C14_p20"/>
</dbReference>
<organism evidence="9 10">
    <name type="scientific">Scylla paramamosain</name>
    <name type="common">Mud crab</name>
    <dbReference type="NCBI Taxonomy" id="85552"/>
    <lineage>
        <taxon>Eukaryota</taxon>
        <taxon>Metazoa</taxon>
        <taxon>Ecdysozoa</taxon>
        <taxon>Arthropoda</taxon>
        <taxon>Crustacea</taxon>
        <taxon>Multicrustacea</taxon>
        <taxon>Malacostraca</taxon>
        <taxon>Eumalacostraca</taxon>
        <taxon>Eucarida</taxon>
        <taxon>Decapoda</taxon>
        <taxon>Pleocyemata</taxon>
        <taxon>Brachyura</taxon>
        <taxon>Eubrachyura</taxon>
        <taxon>Portunoidea</taxon>
        <taxon>Portunidae</taxon>
        <taxon>Portuninae</taxon>
        <taxon>Scylla</taxon>
    </lineage>
</organism>
<keyword evidence="2" id="KW-0479">Metal-binding</keyword>
<dbReference type="GO" id="GO:0006508">
    <property type="term" value="P:proteolysis"/>
    <property type="evidence" value="ECO:0007669"/>
    <property type="project" value="InterPro"/>
</dbReference>
<evidence type="ECO:0000259" key="7">
    <source>
        <dbReference type="PROSITE" id="PS50207"/>
    </source>
</evidence>
<feature type="domain" description="C2H2-type" evidence="6">
    <location>
        <begin position="261"/>
        <end position="290"/>
    </location>
</feature>
<dbReference type="PRINTS" id="PR00376">
    <property type="entry name" value="IL1BCENZYME"/>
</dbReference>
<dbReference type="PROSITE" id="PS50157">
    <property type="entry name" value="ZINC_FINGER_C2H2_2"/>
    <property type="match status" value="3"/>
</dbReference>
<name>A0AAW0SMR0_SCYPA</name>
<dbReference type="InterPro" id="IPR013087">
    <property type="entry name" value="Znf_C2H2_type"/>
</dbReference>
<gene>
    <name evidence="9" type="ORF">O3P69_008637</name>
</gene>
<feature type="domain" description="Caspase family p10" evidence="7">
    <location>
        <begin position="703"/>
        <end position="762"/>
    </location>
</feature>
<dbReference type="PROSITE" id="PS00028">
    <property type="entry name" value="ZINC_FINGER_C2H2_1"/>
    <property type="match status" value="3"/>
</dbReference>
<dbReference type="InterPro" id="IPR036236">
    <property type="entry name" value="Znf_C2H2_sf"/>
</dbReference>
<keyword evidence="5" id="KW-0812">Transmembrane</keyword>
<dbReference type="GO" id="GO:0008270">
    <property type="term" value="F:zinc ion binding"/>
    <property type="evidence" value="ECO:0007669"/>
    <property type="project" value="UniProtKB-KW"/>
</dbReference>
<reference evidence="9 10" key="1">
    <citation type="submission" date="2023-03" db="EMBL/GenBank/DDBJ databases">
        <title>High-quality genome of Scylla paramamosain provides insights in environmental adaptation.</title>
        <authorList>
            <person name="Zhang L."/>
        </authorList>
    </citation>
    <scope>NUCLEOTIDE SEQUENCE [LARGE SCALE GENOMIC DNA]</scope>
    <source>
        <strain evidence="9">LZ_2023a</strain>
        <tissue evidence="9">Muscle</tissue>
    </source>
</reference>
<dbReference type="Gene3D" id="3.30.160.60">
    <property type="entry name" value="Classic Zinc Finger"/>
    <property type="match status" value="1"/>
</dbReference>
<dbReference type="Pfam" id="PF00656">
    <property type="entry name" value="Peptidase_C14"/>
    <property type="match status" value="1"/>
</dbReference>
<dbReference type="PANTHER" id="PTHR10454">
    <property type="entry name" value="CASPASE"/>
    <property type="match status" value="1"/>
</dbReference>
<dbReference type="AlphaFoldDB" id="A0AAW0SMR0"/>
<comment type="caution">
    <text evidence="9">The sequence shown here is derived from an EMBL/GenBank/DDBJ whole genome shotgun (WGS) entry which is preliminary data.</text>
</comment>
<evidence type="ECO:0000256" key="3">
    <source>
        <dbReference type="RuleBase" id="RU003971"/>
    </source>
</evidence>
<dbReference type="InterPro" id="IPR011600">
    <property type="entry name" value="Pept_C14_caspase"/>
</dbReference>
<dbReference type="InterPro" id="IPR002398">
    <property type="entry name" value="Pept_C14"/>
</dbReference>
<dbReference type="SMART" id="SM00451">
    <property type="entry name" value="ZnF_U1"/>
    <property type="match status" value="3"/>
</dbReference>
<evidence type="ECO:0000256" key="1">
    <source>
        <dbReference type="ARBA" id="ARBA00010134"/>
    </source>
</evidence>
<feature type="domain" description="C2H2-type" evidence="6">
    <location>
        <begin position="341"/>
        <end position="365"/>
    </location>
</feature>
<dbReference type="Gene3D" id="3.30.70.1470">
    <property type="entry name" value="Caspase-like"/>
    <property type="match status" value="1"/>
</dbReference>
<dbReference type="InterPro" id="IPR003604">
    <property type="entry name" value="Matrin/U1-like-C_Znf_C2H2"/>
</dbReference>
<dbReference type="SUPFAM" id="SSF57667">
    <property type="entry name" value="beta-beta-alpha zinc fingers"/>
    <property type="match status" value="3"/>
</dbReference>
<keyword evidence="5" id="KW-1133">Transmembrane helix</keyword>
<dbReference type="PROSITE" id="PS50207">
    <property type="entry name" value="CASPASE_P10"/>
    <property type="match status" value="1"/>
</dbReference>